<sequence>MSPSVTSRLVNSIKFVTDATPSGDTATPSDSNEKPPPPTLEEDETRSTKKVRNREDSDQCCGG</sequence>
<evidence type="ECO:0000256" key="1">
    <source>
        <dbReference type="SAM" id="MobiDB-lite"/>
    </source>
</evidence>
<gene>
    <name evidence="2" type="ORF">Scep_026458</name>
</gene>
<reference evidence="2 3" key="1">
    <citation type="submission" date="2024-01" db="EMBL/GenBank/DDBJ databases">
        <title>Genome assemblies of Stephania.</title>
        <authorList>
            <person name="Yang L."/>
        </authorList>
    </citation>
    <scope>NUCLEOTIDE SEQUENCE [LARGE SCALE GENOMIC DNA]</scope>
    <source>
        <strain evidence="2">JXDWG</strain>
        <tissue evidence="2">Leaf</tissue>
    </source>
</reference>
<accession>A0AAP0EU21</accession>
<feature type="compositionally biased region" description="Polar residues" evidence="1">
    <location>
        <begin position="19"/>
        <end position="30"/>
    </location>
</feature>
<keyword evidence="3" id="KW-1185">Reference proteome</keyword>
<name>A0AAP0EU21_9MAGN</name>
<dbReference type="Proteomes" id="UP001419268">
    <property type="component" value="Unassembled WGS sequence"/>
</dbReference>
<protein>
    <submittedName>
        <fullName evidence="2">Uncharacterized protein</fullName>
    </submittedName>
</protein>
<evidence type="ECO:0000313" key="3">
    <source>
        <dbReference type="Proteomes" id="UP001419268"/>
    </source>
</evidence>
<feature type="region of interest" description="Disordered" evidence="1">
    <location>
        <begin position="13"/>
        <end position="63"/>
    </location>
</feature>
<organism evidence="2 3">
    <name type="scientific">Stephania cephalantha</name>
    <dbReference type="NCBI Taxonomy" id="152367"/>
    <lineage>
        <taxon>Eukaryota</taxon>
        <taxon>Viridiplantae</taxon>
        <taxon>Streptophyta</taxon>
        <taxon>Embryophyta</taxon>
        <taxon>Tracheophyta</taxon>
        <taxon>Spermatophyta</taxon>
        <taxon>Magnoliopsida</taxon>
        <taxon>Ranunculales</taxon>
        <taxon>Menispermaceae</taxon>
        <taxon>Menispermoideae</taxon>
        <taxon>Cissampelideae</taxon>
        <taxon>Stephania</taxon>
    </lineage>
</organism>
<evidence type="ECO:0000313" key="2">
    <source>
        <dbReference type="EMBL" id="KAK9094989.1"/>
    </source>
</evidence>
<proteinExistence type="predicted"/>
<dbReference type="AlphaFoldDB" id="A0AAP0EU21"/>
<comment type="caution">
    <text evidence="2">The sequence shown here is derived from an EMBL/GenBank/DDBJ whole genome shotgun (WGS) entry which is preliminary data.</text>
</comment>
<dbReference type="EMBL" id="JBBNAG010000011">
    <property type="protein sequence ID" value="KAK9094989.1"/>
    <property type="molecule type" value="Genomic_DNA"/>
</dbReference>